<dbReference type="PIRSF" id="PIRSF000495">
    <property type="entry name" value="Amidotransf_hisH"/>
    <property type="match status" value="1"/>
</dbReference>
<comment type="catalytic activity">
    <reaction evidence="8">
        <text>5-[(5-phospho-1-deoxy-D-ribulos-1-ylimino)methylamino]-1-(5-phospho-beta-D-ribosyl)imidazole-4-carboxamide + L-glutamine = D-erythro-1-(imidazol-4-yl)glycerol 3-phosphate + 5-amino-1-(5-phospho-beta-D-ribosyl)imidazole-4-carboxamide + L-glutamate + H(+)</text>
        <dbReference type="Rhea" id="RHEA:24793"/>
        <dbReference type="ChEBI" id="CHEBI:15378"/>
        <dbReference type="ChEBI" id="CHEBI:29985"/>
        <dbReference type="ChEBI" id="CHEBI:58278"/>
        <dbReference type="ChEBI" id="CHEBI:58359"/>
        <dbReference type="ChEBI" id="CHEBI:58475"/>
        <dbReference type="ChEBI" id="CHEBI:58525"/>
        <dbReference type="EC" id="4.3.2.10"/>
    </reaction>
</comment>
<dbReference type="Pfam" id="PF00117">
    <property type="entry name" value="GATase"/>
    <property type="match status" value="1"/>
</dbReference>
<dbReference type="CDD" id="cd01748">
    <property type="entry name" value="GATase1_IGP_Synthase"/>
    <property type="match status" value="1"/>
</dbReference>
<comment type="pathway">
    <text evidence="1">Amino-acid biosynthesis; L-histidine biosynthesis; L-histidine from 5-phospho-alpha-D-ribose 1-diphosphate: step 5/9.</text>
</comment>
<dbReference type="HAMAP" id="MF_00278">
    <property type="entry name" value="HisH"/>
    <property type="match status" value="1"/>
</dbReference>
<evidence type="ECO:0000256" key="5">
    <source>
        <dbReference type="ARBA" id="ARBA00022962"/>
    </source>
</evidence>
<evidence type="ECO:0000256" key="1">
    <source>
        <dbReference type="ARBA" id="ARBA00005091"/>
    </source>
</evidence>
<sequence>MTAPVIAVLDYGIGNLRSAEKALQKVGADARLTRDPDFVATADAVVLPGVGAFGACMAALRAAGLEKVVHQAVDSGRPFLGICVGMQMLFTGSEENLEARGLDIISGMVTWIPPGVKRPQMQWNKLNFEHPKDPMFSGPLLSQSVDGSWVYFVHSLHGVPNDDKVIAATCEYGGTLNAAFRLGNVFATQFHPEKSGASGLALLDNFVKAAGKS</sequence>
<dbReference type="GO" id="GO:0000105">
    <property type="term" value="P:L-histidine biosynthetic process"/>
    <property type="evidence" value="ECO:0007669"/>
    <property type="project" value="UniProtKB-UniPathway"/>
</dbReference>
<dbReference type="Gene3D" id="3.40.50.880">
    <property type="match status" value="1"/>
</dbReference>
<dbReference type="InterPro" id="IPR029062">
    <property type="entry name" value="Class_I_gatase-like"/>
</dbReference>
<evidence type="ECO:0000256" key="7">
    <source>
        <dbReference type="ARBA" id="ARBA00023239"/>
    </source>
</evidence>
<dbReference type="EMBL" id="CAEZSL010000183">
    <property type="protein sequence ID" value="CAB4552210.1"/>
    <property type="molecule type" value="Genomic_DNA"/>
</dbReference>
<name>A0A6J6CL07_9ZZZZ</name>
<reference evidence="11" key="1">
    <citation type="submission" date="2020-05" db="EMBL/GenBank/DDBJ databases">
        <authorList>
            <person name="Chiriac C."/>
            <person name="Salcher M."/>
            <person name="Ghai R."/>
            <person name="Kavagutti S V."/>
        </authorList>
    </citation>
    <scope>NUCLEOTIDE SEQUENCE</scope>
</reference>
<keyword evidence="3" id="KW-0028">Amino-acid biosynthesis</keyword>
<gene>
    <name evidence="11" type="ORF">UFOPK1421_01355</name>
    <name evidence="12" type="ORF">UFOPK1960_00919</name>
    <name evidence="13" type="ORF">UFOPK2921_01110</name>
    <name evidence="14" type="ORF">UFOPK4422_01616</name>
</gene>
<dbReference type="UniPathway" id="UPA00031">
    <property type="reaction ID" value="UER00010"/>
</dbReference>
<accession>A0A6J6CL07</accession>
<feature type="domain" description="Glutamine amidotransferase" evidence="10">
    <location>
        <begin position="8"/>
        <end position="208"/>
    </location>
</feature>
<evidence type="ECO:0000313" key="14">
    <source>
        <dbReference type="EMBL" id="CAB5135629.1"/>
    </source>
</evidence>
<evidence type="ECO:0000256" key="2">
    <source>
        <dbReference type="ARBA" id="ARBA00011152"/>
    </source>
</evidence>
<evidence type="ECO:0000313" key="11">
    <source>
        <dbReference type="EMBL" id="CAB4552210.1"/>
    </source>
</evidence>
<dbReference type="PROSITE" id="PS51273">
    <property type="entry name" value="GATASE_TYPE_1"/>
    <property type="match status" value="1"/>
</dbReference>
<evidence type="ECO:0000313" key="12">
    <source>
        <dbReference type="EMBL" id="CAB4634978.1"/>
    </source>
</evidence>
<evidence type="ECO:0000259" key="10">
    <source>
        <dbReference type="Pfam" id="PF00117"/>
    </source>
</evidence>
<comment type="subunit">
    <text evidence="2">Heterodimer of HisH and HisF.</text>
</comment>
<evidence type="ECO:0000256" key="3">
    <source>
        <dbReference type="ARBA" id="ARBA00022605"/>
    </source>
</evidence>
<keyword evidence="7" id="KW-0456">Lyase</keyword>
<keyword evidence="5" id="KW-0315">Glutamine amidotransferase</keyword>
<proteinExistence type="inferred from homology"/>
<dbReference type="EMBL" id="CAEZZV010000154">
    <property type="protein sequence ID" value="CAB4785544.1"/>
    <property type="molecule type" value="Genomic_DNA"/>
</dbReference>
<dbReference type="PANTHER" id="PTHR42701:SF1">
    <property type="entry name" value="IMIDAZOLE GLYCEROL PHOSPHATE SYNTHASE SUBUNIT HISH"/>
    <property type="match status" value="1"/>
</dbReference>
<keyword evidence="6" id="KW-0368">Histidine biosynthesis</keyword>
<dbReference type="SUPFAM" id="SSF52317">
    <property type="entry name" value="Class I glutamine amidotransferase-like"/>
    <property type="match status" value="1"/>
</dbReference>
<dbReference type="GO" id="GO:0000107">
    <property type="term" value="F:imidazoleglycerol-phosphate synthase activity"/>
    <property type="evidence" value="ECO:0007669"/>
    <property type="project" value="TreeGrafter"/>
</dbReference>
<evidence type="ECO:0000256" key="4">
    <source>
        <dbReference type="ARBA" id="ARBA00022801"/>
    </source>
</evidence>
<dbReference type="InterPro" id="IPR010139">
    <property type="entry name" value="Imidazole-glycPsynth_HisH"/>
</dbReference>
<dbReference type="EMBL" id="CAFBRX010000232">
    <property type="protein sequence ID" value="CAB5135629.1"/>
    <property type="molecule type" value="Genomic_DNA"/>
</dbReference>
<evidence type="ECO:0000256" key="8">
    <source>
        <dbReference type="ARBA" id="ARBA00047838"/>
    </source>
</evidence>
<evidence type="ECO:0000256" key="6">
    <source>
        <dbReference type="ARBA" id="ARBA00023102"/>
    </source>
</evidence>
<dbReference type="GO" id="GO:0004359">
    <property type="term" value="F:glutaminase activity"/>
    <property type="evidence" value="ECO:0007669"/>
    <property type="project" value="UniProtKB-EC"/>
</dbReference>
<dbReference type="AlphaFoldDB" id="A0A6J6CL07"/>
<evidence type="ECO:0000256" key="9">
    <source>
        <dbReference type="ARBA" id="ARBA00049534"/>
    </source>
</evidence>
<comment type="catalytic activity">
    <reaction evidence="9">
        <text>L-glutamine + H2O = L-glutamate + NH4(+)</text>
        <dbReference type="Rhea" id="RHEA:15889"/>
        <dbReference type="ChEBI" id="CHEBI:15377"/>
        <dbReference type="ChEBI" id="CHEBI:28938"/>
        <dbReference type="ChEBI" id="CHEBI:29985"/>
        <dbReference type="ChEBI" id="CHEBI:58359"/>
        <dbReference type="EC" id="3.5.1.2"/>
    </reaction>
</comment>
<dbReference type="InterPro" id="IPR017926">
    <property type="entry name" value="GATASE"/>
</dbReference>
<evidence type="ECO:0000313" key="13">
    <source>
        <dbReference type="EMBL" id="CAB4785544.1"/>
    </source>
</evidence>
<keyword evidence="4" id="KW-0378">Hydrolase</keyword>
<dbReference type="NCBIfam" id="TIGR01855">
    <property type="entry name" value="IMP_synth_hisH"/>
    <property type="match status" value="1"/>
</dbReference>
<organism evidence="11">
    <name type="scientific">freshwater metagenome</name>
    <dbReference type="NCBI Taxonomy" id="449393"/>
    <lineage>
        <taxon>unclassified sequences</taxon>
        <taxon>metagenomes</taxon>
        <taxon>ecological metagenomes</taxon>
    </lineage>
</organism>
<dbReference type="GO" id="GO:0016829">
    <property type="term" value="F:lyase activity"/>
    <property type="evidence" value="ECO:0007669"/>
    <property type="project" value="UniProtKB-KW"/>
</dbReference>
<dbReference type="EMBL" id="CAEZVL010000139">
    <property type="protein sequence ID" value="CAB4634978.1"/>
    <property type="molecule type" value="Genomic_DNA"/>
</dbReference>
<dbReference type="PANTHER" id="PTHR42701">
    <property type="entry name" value="IMIDAZOLE GLYCEROL PHOSPHATE SYNTHASE SUBUNIT HISH"/>
    <property type="match status" value="1"/>
</dbReference>
<protein>
    <submittedName>
        <fullName evidence="11">Unannotated protein</fullName>
    </submittedName>
</protein>